<keyword evidence="7" id="KW-0812">Transmembrane</keyword>
<evidence type="ECO:0000313" key="11">
    <source>
        <dbReference type="EMBL" id="RVU47397.1"/>
    </source>
</evidence>
<protein>
    <recommendedName>
        <fullName evidence="3">Type II secretion system protein N</fullName>
    </recommendedName>
    <alternativeName>
        <fullName evidence="10">General secretion pathway protein N</fullName>
    </alternativeName>
</protein>
<evidence type="ECO:0000256" key="5">
    <source>
        <dbReference type="ARBA" id="ARBA00022475"/>
    </source>
</evidence>
<evidence type="ECO:0000313" key="12">
    <source>
        <dbReference type="Proteomes" id="UP000285575"/>
    </source>
</evidence>
<organism evidence="11 12">
    <name type="scientific">Rubrivivax rivuli</name>
    <dbReference type="NCBI Taxonomy" id="1862385"/>
    <lineage>
        <taxon>Bacteria</taxon>
        <taxon>Pseudomonadati</taxon>
        <taxon>Pseudomonadota</taxon>
        <taxon>Betaproteobacteria</taxon>
        <taxon>Burkholderiales</taxon>
        <taxon>Sphaerotilaceae</taxon>
        <taxon>Rubrivivax</taxon>
    </lineage>
</organism>
<evidence type="ECO:0000256" key="3">
    <source>
        <dbReference type="ARBA" id="ARBA00021563"/>
    </source>
</evidence>
<evidence type="ECO:0000256" key="4">
    <source>
        <dbReference type="ARBA" id="ARBA00022448"/>
    </source>
</evidence>
<dbReference type="EMBL" id="SACR01000002">
    <property type="protein sequence ID" value="RVU47397.1"/>
    <property type="molecule type" value="Genomic_DNA"/>
</dbReference>
<evidence type="ECO:0000256" key="9">
    <source>
        <dbReference type="ARBA" id="ARBA00023136"/>
    </source>
</evidence>
<dbReference type="Pfam" id="PF01203">
    <property type="entry name" value="T2SSN"/>
    <property type="match status" value="1"/>
</dbReference>
<evidence type="ECO:0000256" key="6">
    <source>
        <dbReference type="ARBA" id="ARBA00022519"/>
    </source>
</evidence>
<evidence type="ECO:0000256" key="7">
    <source>
        <dbReference type="ARBA" id="ARBA00022692"/>
    </source>
</evidence>
<evidence type="ECO:0000256" key="2">
    <source>
        <dbReference type="ARBA" id="ARBA00007208"/>
    </source>
</evidence>
<comment type="subcellular location">
    <subcellularLocation>
        <location evidence="1">Cell inner membrane</location>
    </subcellularLocation>
</comment>
<keyword evidence="6" id="KW-0997">Cell inner membrane</keyword>
<keyword evidence="8" id="KW-0653">Protein transport</keyword>
<evidence type="ECO:0000256" key="8">
    <source>
        <dbReference type="ARBA" id="ARBA00022927"/>
    </source>
</evidence>
<comment type="caution">
    <text evidence="11">The sequence shown here is derived from an EMBL/GenBank/DDBJ whole genome shotgun (WGS) entry which is preliminary data.</text>
</comment>
<dbReference type="InterPro" id="IPR022792">
    <property type="entry name" value="T2SS_protein-GspN"/>
</dbReference>
<keyword evidence="9" id="KW-0472">Membrane</keyword>
<dbReference type="GO" id="GO:0005886">
    <property type="term" value="C:plasma membrane"/>
    <property type="evidence" value="ECO:0007669"/>
    <property type="project" value="UniProtKB-SubCell"/>
</dbReference>
<evidence type="ECO:0000256" key="10">
    <source>
        <dbReference type="ARBA" id="ARBA00030772"/>
    </source>
</evidence>
<accession>A0A437RKU7</accession>
<keyword evidence="12" id="KW-1185">Reference proteome</keyword>
<dbReference type="RefSeq" id="WP_128227860.1">
    <property type="nucleotide sequence ID" value="NZ_SACR01000002.1"/>
</dbReference>
<name>A0A437RKU7_9BURK</name>
<keyword evidence="4" id="KW-0813">Transport</keyword>
<dbReference type="OrthoDB" id="8558191at2"/>
<dbReference type="Proteomes" id="UP000285575">
    <property type="component" value="Unassembled WGS sequence"/>
</dbReference>
<sequence length="275" mass="28134">MKRWAVAGAATGVLVALVAFAPAAWLAGALASATGQRLLLADARGTVWNGNAVLILTGGEGSRDASALPDRLHWRLRPTGAGFTLHASQPCCINGEQPLRVAFGLGRVRLELPAAGADAGTGLAAGPGPAFGQWPAAWLTGLGTPWNTLRPTGTLQLSSPGLVLEQVQGRWRFTGRLDLTLATLASRLSTLDSLGSYRLTLSGDAAGEQPARLQLLTTEGALQLSGSGELLGSGAASRLRFRGQASAAGGYEAALGNLLNIIGRRQGASSIISIG</sequence>
<evidence type="ECO:0000256" key="1">
    <source>
        <dbReference type="ARBA" id="ARBA00004533"/>
    </source>
</evidence>
<dbReference type="GO" id="GO:0015627">
    <property type="term" value="C:type II protein secretion system complex"/>
    <property type="evidence" value="ECO:0007669"/>
    <property type="project" value="InterPro"/>
</dbReference>
<gene>
    <name evidence="11" type="ORF">EOE66_06520</name>
</gene>
<dbReference type="GO" id="GO:0015628">
    <property type="term" value="P:protein secretion by the type II secretion system"/>
    <property type="evidence" value="ECO:0007669"/>
    <property type="project" value="InterPro"/>
</dbReference>
<keyword evidence="5" id="KW-1003">Cell membrane</keyword>
<proteinExistence type="inferred from homology"/>
<dbReference type="AlphaFoldDB" id="A0A437RKU7"/>
<reference evidence="11 12" key="1">
    <citation type="submission" date="2019-01" db="EMBL/GenBank/DDBJ databases">
        <authorList>
            <person name="Chen W.-M."/>
        </authorList>
    </citation>
    <scope>NUCLEOTIDE SEQUENCE [LARGE SCALE GENOMIC DNA]</scope>
    <source>
        <strain evidence="11 12">KYPY4</strain>
    </source>
</reference>
<comment type="similarity">
    <text evidence="2">Belongs to the GSP N family.</text>
</comment>